<dbReference type="AlphaFoldDB" id="A0A8B8F2W4"/>
<reference evidence="2" key="1">
    <citation type="submission" date="2025-08" db="UniProtKB">
        <authorList>
            <consortium name="RefSeq"/>
        </authorList>
    </citation>
    <scope>IDENTIFICATION</scope>
    <source>
        <tissue evidence="2">Whole body</tissue>
    </source>
</reference>
<dbReference type="Pfam" id="PF01359">
    <property type="entry name" value="Transposase_1"/>
    <property type="match status" value="1"/>
</dbReference>
<dbReference type="RefSeq" id="XP_025405023.1">
    <property type="nucleotide sequence ID" value="XM_025549238.1"/>
</dbReference>
<dbReference type="OrthoDB" id="6572822at2759"/>
<evidence type="ECO:0000313" key="1">
    <source>
        <dbReference type="Proteomes" id="UP000694846"/>
    </source>
</evidence>
<name>A0A8B8F2W4_9HEMI</name>
<protein>
    <submittedName>
        <fullName evidence="2">Histone-lysine N-methyltransferase SETMAR-like</fullName>
    </submittedName>
</protein>
<feature type="non-terminal residue" evidence="2">
    <location>
        <position position="1"/>
    </location>
</feature>
<sequence length="200" mass="23474">RESVEDEARSGRPISTSTAETIDAVEKLLRSDRRLKIREMATKLDLPKTTVHEIVHEKLNFRKVCARWVPKMLIADHKTKRMRISIEHLNRARNDESFLDHLITGDETWVHYSTPYNKRDSMTWKHPESPVPKKFKQTISSKKVMATVFWDAQGILLIKFLSKNEIINADRYIETLKKLKEKNSFQEKRTITLRKCETAA</sequence>
<dbReference type="GeneID" id="112679446"/>
<dbReference type="InterPro" id="IPR001888">
    <property type="entry name" value="Transposase_1"/>
</dbReference>
<gene>
    <name evidence="2" type="primary">LOC112679446</name>
</gene>
<dbReference type="PANTHER" id="PTHR46060:SF1">
    <property type="entry name" value="MARINER MOS1 TRANSPOSASE-LIKE PROTEIN"/>
    <property type="match status" value="1"/>
</dbReference>
<keyword evidence="1" id="KW-1185">Reference proteome</keyword>
<accession>A0A8B8F2W4</accession>
<dbReference type="InterPro" id="IPR036397">
    <property type="entry name" value="RNaseH_sf"/>
</dbReference>
<organism evidence="1 2">
    <name type="scientific">Sipha flava</name>
    <name type="common">yellow sugarcane aphid</name>
    <dbReference type="NCBI Taxonomy" id="143950"/>
    <lineage>
        <taxon>Eukaryota</taxon>
        <taxon>Metazoa</taxon>
        <taxon>Ecdysozoa</taxon>
        <taxon>Arthropoda</taxon>
        <taxon>Hexapoda</taxon>
        <taxon>Insecta</taxon>
        <taxon>Pterygota</taxon>
        <taxon>Neoptera</taxon>
        <taxon>Paraneoptera</taxon>
        <taxon>Hemiptera</taxon>
        <taxon>Sternorrhyncha</taxon>
        <taxon>Aphidomorpha</taxon>
        <taxon>Aphidoidea</taxon>
        <taxon>Aphididae</taxon>
        <taxon>Sipha</taxon>
    </lineage>
</organism>
<dbReference type="Proteomes" id="UP000694846">
    <property type="component" value="Unplaced"/>
</dbReference>
<dbReference type="PANTHER" id="PTHR46060">
    <property type="entry name" value="MARINER MOS1 TRANSPOSASE-LIKE PROTEIN"/>
    <property type="match status" value="1"/>
</dbReference>
<dbReference type="GO" id="GO:0003676">
    <property type="term" value="F:nucleic acid binding"/>
    <property type="evidence" value="ECO:0007669"/>
    <property type="project" value="InterPro"/>
</dbReference>
<dbReference type="Gene3D" id="3.30.420.10">
    <property type="entry name" value="Ribonuclease H-like superfamily/Ribonuclease H"/>
    <property type="match status" value="1"/>
</dbReference>
<evidence type="ECO:0000313" key="2">
    <source>
        <dbReference type="RefSeq" id="XP_025405023.1"/>
    </source>
</evidence>
<proteinExistence type="predicted"/>
<dbReference type="InterPro" id="IPR052709">
    <property type="entry name" value="Transposase-MT_Hybrid"/>
</dbReference>